<feature type="transmembrane region" description="Helical" evidence="1">
    <location>
        <begin position="68"/>
        <end position="85"/>
    </location>
</feature>
<protein>
    <submittedName>
        <fullName evidence="2">Membrane protein</fullName>
    </submittedName>
</protein>
<keyword evidence="1" id="KW-0812">Transmembrane</keyword>
<name>A0A4V0HB04_STRPO</name>
<reference evidence="2 3" key="1">
    <citation type="submission" date="2019-05" db="EMBL/GenBank/DDBJ databases">
        <authorList>
            <consortium name="Pathogen Informatics"/>
        </authorList>
    </citation>
    <scope>NUCLEOTIDE SEQUENCE [LARGE SCALE GENOMIC DNA]</scope>
    <source>
        <strain evidence="2 3">NCTC10924</strain>
    </source>
</reference>
<accession>A0A4V0HB04</accession>
<sequence length="133" mass="15196">MSQDEAVGYIFLAIYGVIFIIGMVSLVMSAIGNWRLFQKANQPGWFALIPILAGFTKHKITFGQENRWLYFIGWVISIYFYYTRFCFVRAFGGSRGLAVLSLFFPGVTTLILAFGKGYQHNTYQPILHFLSNN</sequence>
<proteinExistence type="predicted"/>
<dbReference type="Pfam" id="PF18936">
    <property type="entry name" value="DUF5684"/>
    <property type="match status" value="1"/>
</dbReference>
<dbReference type="EMBL" id="LR594052">
    <property type="protein sequence ID" value="VTT45338.1"/>
    <property type="molecule type" value="Genomic_DNA"/>
</dbReference>
<evidence type="ECO:0000256" key="1">
    <source>
        <dbReference type="SAM" id="Phobius"/>
    </source>
</evidence>
<keyword evidence="1" id="KW-1133">Transmembrane helix</keyword>
<gene>
    <name evidence="2" type="ORF">NCTC10924_01403</name>
</gene>
<dbReference type="RefSeq" id="WP_003083763.1">
    <property type="nucleotide sequence ID" value="NZ_CP070236.1"/>
</dbReference>
<dbReference type="InterPro" id="IPR043739">
    <property type="entry name" value="DUF5684"/>
</dbReference>
<evidence type="ECO:0000313" key="2">
    <source>
        <dbReference type="EMBL" id="VTT45338.1"/>
    </source>
</evidence>
<feature type="transmembrane region" description="Helical" evidence="1">
    <location>
        <begin position="6"/>
        <end position="31"/>
    </location>
</feature>
<dbReference type="Proteomes" id="UP000306241">
    <property type="component" value="Chromosome"/>
</dbReference>
<dbReference type="AlphaFoldDB" id="A0A4V0HB04"/>
<keyword evidence="1" id="KW-0472">Membrane</keyword>
<feature type="transmembrane region" description="Helical" evidence="1">
    <location>
        <begin position="97"/>
        <end position="115"/>
    </location>
</feature>
<dbReference type="OrthoDB" id="2376202at2"/>
<organism evidence="2 3">
    <name type="scientific">Streptococcus porcinus</name>
    <dbReference type="NCBI Taxonomy" id="1340"/>
    <lineage>
        <taxon>Bacteria</taxon>
        <taxon>Bacillati</taxon>
        <taxon>Bacillota</taxon>
        <taxon>Bacilli</taxon>
        <taxon>Lactobacillales</taxon>
        <taxon>Streptococcaceae</taxon>
        <taxon>Streptococcus</taxon>
    </lineage>
</organism>
<evidence type="ECO:0000313" key="3">
    <source>
        <dbReference type="Proteomes" id="UP000306241"/>
    </source>
</evidence>